<gene>
    <name evidence="2" type="ORF">DXD91_10495</name>
</gene>
<dbReference type="AlphaFoldDB" id="A0A374NIC7"/>
<dbReference type="Gene3D" id="1.10.150.20">
    <property type="entry name" value="5' to 3' exonuclease, C-terminal subdomain"/>
    <property type="match status" value="1"/>
</dbReference>
<feature type="domain" description="RNA polymerase alpha subunit C-terminal" evidence="1">
    <location>
        <begin position="19"/>
        <end position="42"/>
    </location>
</feature>
<organism evidence="2 3">
    <name type="scientific">Anaerobutyricum hallii</name>
    <dbReference type="NCBI Taxonomy" id="39488"/>
    <lineage>
        <taxon>Bacteria</taxon>
        <taxon>Bacillati</taxon>
        <taxon>Bacillota</taxon>
        <taxon>Clostridia</taxon>
        <taxon>Lachnospirales</taxon>
        <taxon>Lachnospiraceae</taxon>
        <taxon>Anaerobutyricum</taxon>
    </lineage>
</organism>
<dbReference type="SUPFAM" id="SSF47789">
    <property type="entry name" value="C-terminal domain of RNA polymerase alpha subunit"/>
    <property type="match status" value="1"/>
</dbReference>
<dbReference type="InterPro" id="IPR011260">
    <property type="entry name" value="RNAP_asu_C"/>
</dbReference>
<dbReference type="Proteomes" id="UP000262524">
    <property type="component" value="Unassembled WGS sequence"/>
</dbReference>
<feature type="non-terminal residue" evidence="2">
    <location>
        <position position="1"/>
    </location>
</feature>
<name>A0A374NIC7_9FIRM</name>
<dbReference type="GO" id="GO:0006351">
    <property type="term" value="P:DNA-templated transcription"/>
    <property type="evidence" value="ECO:0007669"/>
    <property type="project" value="InterPro"/>
</dbReference>
<accession>A0A374NIC7</accession>
<proteinExistence type="predicted"/>
<dbReference type="EMBL" id="QSOE01000073">
    <property type="protein sequence ID" value="RGI85073.1"/>
    <property type="molecule type" value="Genomic_DNA"/>
</dbReference>
<protein>
    <recommendedName>
        <fullName evidence="1">RNA polymerase alpha subunit C-terminal domain-containing protein</fullName>
    </recommendedName>
</protein>
<sequence>QCITQKWNQHIGAVNTTERKDDLKKVRNLGPKCCEEIKELLKNTIFNY</sequence>
<dbReference type="GO" id="GO:0003899">
    <property type="term" value="F:DNA-directed RNA polymerase activity"/>
    <property type="evidence" value="ECO:0007669"/>
    <property type="project" value="InterPro"/>
</dbReference>
<evidence type="ECO:0000313" key="3">
    <source>
        <dbReference type="Proteomes" id="UP000262524"/>
    </source>
</evidence>
<evidence type="ECO:0000313" key="2">
    <source>
        <dbReference type="EMBL" id="RGI85073.1"/>
    </source>
</evidence>
<comment type="caution">
    <text evidence="2">The sequence shown here is derived from an EMBL/GenBank/DDBJ whole genome shotgun (WGS) entry which is preliminary data.</text>
</comment>
<dbReference type="GO" id="GO:0003677">
    <property type="term" value="F:DNA binding"/>
    <property type="evidence" value="ECO:0007669"/>
    <property type="project" value="InterPro"/>
</dbReference>
<dbReference type="Pfam" id="PF03118">
    <property type="entry name" value="RNA_pol_A_CTD"/>
    <property type="match status" value="1"/>
</dbReference>
<reference evidence="2 3" key="1">
    <citation type="submission" date="2018-08" db="EMBL/GenBank/DDBJ databases">
        <title>A genome reference for cultivated species of the human gut microbiota.</title>
        <authorList>
            <person name="Zou Y."/>
            <person name="Xue W."/>
            <person name="Luo G."/>
        </authorList>
    </citation>
    <scope>NUCLEOTIDE SEQUENCE [LARGE SCALE GENOMIC DNA]</scope>
    <source>
        <strain evidence="2 3">TM10-1AC</strain>
    </source>
</reference>
<evidence type="ECO:0000259" key="1">
    <source>
        <dbReference type="Pfam" id="PF03118"/>
    </source>
</evidence>